<evidence type="ECO:0000259" key="1">
    <source>
        <dbReference type="SMART" id="SM00382"/>
    </source>
</evidence>
<reference evidence="2 3" key="1">
    <citation type="submission" date="2018-03" db="EMBL/GenBank/DDBJ databases">
        <title>Genomic Encyclopedia of Archaeal and Bacterial Type Strains, Phase II (KMG-II): from individual species to whole genera.</title>
        <authorList>
            <person name="Goeker M."/>
        </authorList>
    </citation>
    <scope>NUCLEOTIDE SEQUENCE [LARGE SCALE GENOMIC DNA]</scope>
    <source>
        <strain evidence="2 3">DSM 43146</strain>
    </source>
</reference>
<dbReference type="Gene3D" id="3.40.50.300">
    <property type="entry name" value="P-loop containing nucleotide triphosphate hydrolases"/>
    <property type="match status" value="1"/>
</dbReference>
<dbReference type="InterPro" id="IPR016024">
    <property type="entry name" value="ARM-type_fold"/>
</dbReference>
<sequence>MRGRFGSRVPPKVTSAGGGVAGKLGDRYEAWWTIFRGVLPVLDGEFTALRVEEPGYDAIEFRLLGGQDDARDEAHQCKNSDSGSWTVARLKTAGFLDEVARLTDRDTLVKFVSPSSSLLSPMAKKAIRLPFSAWQEDLSKSEETARDDLEREWGVTADVVHRRLRLLEFHTIDETTLRDAVLAQVAKTMEGDPVKAVAFLRTVVEDNLGGAPLTAQLLWAKLWQKGHPPRLGTDTAISEKLRGVVRHYLEQVDFARPPGMPLIPRAETDRIVQRLQAGDGPTVVALVGRPGTGKTSVLAEVCRRLAPEVLVGVLRLDLAEPVPTAAALGRQAAIGFGEAPAVAMGRAGTDRGAVLVIDQVDSVSSLSGRDPALLSALREVMAQAWASEDLKVLLACRSEDLRHDSALRRALRLSPSESRVGGDEADIETIDLGDLTPDQVQSVLDRSGLSYGEAPRALRELLRNAFNLALFARLYEQADELERERLSAFRTKLDLVAEYHNDLARRLGRSPGGGDYAATAVRLARYLSNRGVLSAPESVLADVPMAVDLMVHHGVLIREGRRLRFIHETLLEFLIALGLRQLGTSVAQLLADGPQELLRSGQVRALLALGKAEDTPANHLADLRNALNREGPRSHIRAAVFSMLGEYRSVTDSEFDLVFDRAFDPVDPLRYQARRTLASPPFAPGMGSREVPDFLASRMSGQARVPANRYQRALADLQESEIINLLRQLTRTSPDTTARAVWSLADEPAALGRTVSVLLDIVFLAGPSDDGSSVLELFRRTLGSVGALATSAPQDQLADQVIPFVFHDHGVHALSTIVQQYPNHGAAAIAAWLETAERICLHRGTRGLFQDLDDKAILDRRQTGLNIFAMSAHQGPVSFVKAVLPILIRDWQRTAKPSYGWRPAAAAADVPGLWSPYIGLIPTAHSLHGEIREALHQAMQLGAQTNAGELAPAIRPLQTSDLLPVHEALSHAYEHATGPLVQDAVAWLSDPRLTGLNRYLTAGWAWGAVLARVAEQGDPNTAIDIYETAFPPAATPADAFERMVALVLMKRSNAVPLPASLNHDVEAWEREMGPVPASPVRDLTFSPRERRTTSLLDAEATDEQWLDFIGSATHSGDEEGTMVLLDQASKRPERFAQLLINAPTVAPQSGGVVLRGISEGIDRLDASGRETVVRLLETPGVRGLADTHGMDVLRLIQHCAFWPLPPNVISLVPQIFAAGESTELGVSFDGNAGDRLLFQGLNSIRGAAVNTAGALLHFSEDRTQRLSLLQGMITAATVDIDESVRIFGPYLLPVLLAEEPIEYVVKAQDWLARATDAVLHSPNLGRLIWATSKDQPALAHDFLVRMLTSADPAVRQRAGNLTALLAVRTTPLAAGNDPYCLDAALADTAARRGVADYLAQLIDDLTDIDLLCRLADDEDDEVREKAVDFLRFTGLPLTEHAATLQRMAQTRAFAEHPSSLLYAINQRQDEIPESVLKLCETWAQHWVISAGDISTQAAASGYYVADIVFSIYARELPGSDARRRCLNLIDTFVELGVGDAEAKSENIAYQVVTDS</sequence>
<dbReference type="SUPFAM" id="SSF48371">
    <property type="entry name" value="ARM repeat"/>
    <property type="match status" value="1"/>
</dbReference>
<comment type="caution">
    <text evidence="2">The sequence shown here is derived from an EMBL/GenBank/DDBJ whole genome shotgun (WGS) entry which is preliminary data.</text>
</comment>
<dbReference type="SMART" id="SM00382">
    <property type="entry name" value="AAA"/>
    <property type="match status" value="1"/>
</dbReference>
<evidence type="ECO:0000313" key="3">
    <source>
        <dbReference type="Proteomes" id="UP000239415"/>
    </source>
</evidence>
<gene>
    <name evidence="2" type="ORF">CLV67_1379</name>
</gene>
<organism evidence="2 3">
    <name type="scientific">Actinoplanes italicus</name>
    <dbReference type="NCBI Taxonomy" id="113567"/>
    <lineage>
        <taxon>Bacteria</taxon>
        <taxon>Bacillati</taxon>
        <taxon>Actinomycetota</taxon>
        <taxon>Actinomycetes</taxon>
        <taxon>Micromonosporales</taxon>
        <taxon>Micromonosporaceae</taxon>
        <taxon>Actinoplanes</taxon>
    </lineage>
</organism>
<dbReference type="InterPro" id="IPR003593">
    <property type="entry name" value="AAA+_ATPase"/>
</dbReference>
<dbReference type="Proteomes" id="UP000239415">
    <property type="component" value="Unassembled WGS sequence"/>
</dbReference>
<dbReference type="SUPFAM" id="SSF52540">
    <property type="entry name" value="P-loop containing nucleoside triphosphate hydrolases"/>
    <property type="match status" value="1"/>
</dbReference>
<accession>A0A2T0JND0</accession>
<dbReference type="EMBL" id="PVMZ01000037">
    <property type="protein sequence ID" value="PRX09144.1"/>
    <property type="molecule type" value="Genomic_DNA"/>
</dbReference>
<name>A0A2T0JND0_9ACTN</name>
<feature type="domain" description="AAA+ ATPase" evidence="1">
    <location>
        <begin position="280"/>
        <end position="417"/>
    </location>
</feature>
<protein>
    <submittedName>
        <fullName evidence="2">ATPase family protein associated with various cellular activities (AAA)</fullName>
    </submittedName>
</protein>
<dbReference type="InterPro" id="IPR003959">
    <property type="entry name" value="ATPase_AAA_core"/>
</dbReference>
<dbReference type="InterPro" id="IPR027417">
    <property type="entry name" value="P-loop_NTPase"/>
</dbReference>
<dbReference type="GO" id="GO:0016887">
    <property type="term" value="F:ATP hydrolysis activity"/>
    <property type="evidence" value="ECO:0007669"/>
    <property type="project" value="InterPro"/>
</dbReference>
<evidence type="ECO:0000313" key="2">
    <source>
        <dbReference type="EMBL" id="PRX09144.1"/>
    </source>
</evidence>
<dbReference type="OrthoDB" id="7051144at2"/>
<dbReference type="Pfam" id="PF00004">
    <property type="entry name" value="AAA"/>
    <property type="match status" value="1"/>
</dbReference>
<keyword evidence="3" id="KW-1185">Reference proteome</keyword>
<proteinExistence type="predicted"/>
<dbReference type="GO" id="GO:0005524">
    <property type="term" value="F:ATP binding"/>
    <property type="evidence" value="ECO:0007669"/>
    <property type="project" value="InterPro"/>
</dbReference>